<dbReference type="RefSeq" id="WP_072980031.1">
    <property type="nucleotide sequence ID" value="NZ_FQXT01000001.1"/>
</dbReference>
<organism evidence="3 4">
    <name type="scientific">Leeuwenhoekiella palythoae</name>
    <dbReference type="NCBI Taxonomy" id="573501"/>
    <lineage>
        <taxon>Bacteria</taxon>
        <taxon>Pseudomonadati</taxon>
        <taxon>Bacteroidota</taxon>
        <taxon>Flavobacteriia</taxon>
        <taxon>Flavobacteriales</taxon>
        <taxon>Flavobacteriaceae</taxon>
        <taxon>Leeuwenhoekiella</taxon>
    </lineage>
</organism>
<dbReference type="SUPFAM" id="SSF52540">
    <property type="entry name" value="P-loop containing nucleoside triphosphate hydrolases"/>
    <property type="match status" value="1"/>
</dbReference>
<dbReference type="Proteomes" id="UP000290037">
    <property type="component" value="Unassembled WGS sequence"/>
</dbReference>
<accession>A0A1M5U152</accession>
<protein>
    <submittedName>
        <fullName evidence="3">5-methylcytosine-specific restriction enzyme B</fullName>
    </submittedName>
    <submittedName>
        <fullName evidence="2">5-methylcytosine-specific restriction protein B</fullName>
    </submittedName>
</protein>
<dbReference type="InterPro" id="IPR052934">
    <property type="entry name" value="Methyl-DNA_Rec/Restrict_Enz"/>
</dbReference>
<reference evidence="3" key="1">
    <citation type="submission" date="2016-11" db="EMBL/GenBank/DDBJ databases">
        <authorList>
            <person name="Jaros S."/>
            <person name="Januszkiewicz K."/>
            <person name="Wedrychowicz H."/>
        </authorList>
    </citation>
    <scope>NUCLEOTIDE SEQUENCE [LARGE SCALE GENOMIC DNA]</scope>
    <source>
        <strain evidence="3">DSM 19859</strain>
    </source>
</reference>
<dbReference type="GO" id="GO:0005524">
    <property type="term" value="F:ATP binding"/>
    <property type="evidence" value="ECO:0007669"/>
    <property type="project" value="InterPro"/>
</dbReference>
<dbReference type="Pfam" id="PF07728">
    <property type="entry name" value="AAA_5"/>
    <property type="match status" value="1"/>
</dbReference>
<evidence type="ECO:0000313" key="5">
    <source>
        <dbReference type="Proteomes" id="UP000290037"/>
    </source>
</evidence>
<name>A0A1M5U152_9FLAO</name>
<evidence type="ECO:0000313" key="3">
    <source>
        <dbReference type="EMBL" id="SHH56590.1"/>
    </source>
</evidence>
<dbReference type="GO" id="GO:0016887">
    <property type="term" value="F:ATP hydrolysis activity"/>
    <property type="evidence" value="ECO:0007669"/>
    <property type="project" value="InterPro"/>
</dbReference>
<evidence type="ECO:0000313" key="4">
    <source>
        <dbReference type="Proteomes" id="UP000184240"/>
    </source>
</evidence>
<dbReference type="EMBL" id="FQXT01000001">
    <property type="protein sequence ID" value="SHH56590.1"/>
    <property type="molecule type" value="Genomic_DNA"/>
</dbReference>
<reference evidence="4" key="2">
    <citation type="submission" date="2016-11" db="EMBL/GenBank/DDBJ databases">
        <authorList>
            <person name="Varghese N."/>
            <person name="Submissions S."/>
        </authorList>
    </citation>
    <scope>NUCLEOTIDE SEQUENCE [LARGE SCALE GENOMIC DNA]</scope>
    <source>
        <strain evidence="4">DSM 19859</strain>
    </source>
</reference>
<dbReference type="Gene3D" id="3.40.50.300">
    <property type="entry name" value="P-loop containing nucleotide triphosphate hydrolases"/>
    <property type="match status" value="1"/>
</dbReference>
<proteinExistence type="predicted"/>
<sequence length="862" mass="98733">MNKEEINSLIQTPWMQGLIASEEFYFQKGQDALKKWIEMDVESELKESLIKYSTNYNQFLEIAESNPNFKKIKNLLCEIISYCDSNARDKNLLNQYDDNRVLAKASVRMNKWIEGLIRTKFKNGEIKGASILNALNYLLLPQENSTILSRNHREMISENLFVKSFNSEQFVEELKAYFEQCNISVKNQDNYTYLLSCIIYSIKDKWQDDVVGLMASDSTGWQERELILDKQWAGLILWNSKKPTRGAKVLEFLRDKIEDTGFFPLFYSVKGNAVYCANITDFATNQEELDKIQSQNISLKNFNSDFSEYRDEKKSAKIVFVAEGIEKIKPISVEEFNFYKCSPPRQDNLSPIKTLAEDQIKTLPEDHNIATEQNSDKMANELNQILYGPPGTGKTYNTINQALELCGENLTGLSRSDIKARFEQKVDDGRIIFTTFHQSMTYEDFVEGIKPIEPEKEGDPVIYRVVEGIFRKLCIEASFSLAKEEESVATENVLDFSLAFDNFVQELEEKLASEETIELATKNRGKVVVDGISQQGNIIIKHPGKDNIYPVSKQRLSKLHTAFPDLADVNNIDQQFRSIIGGSNSTANWSVLNAIRNNNPVTKETPKEIRKYSWDDKVQVVKSLKKENFKGKTGEPYVLIIDEINRGNVSQIFGELITLIEEDKRLGNPEAIQVQLPYSKDWFGVPPNVHIIGTMNTADRSVEALDTALRRRFSFTEMPPKPELINTEGRAENGILNGIELSVLLETINKRIEKLLDKDHMIGHSYLLSVEGLKGLKSVFQNKIVPLLQEYFFGDYGKIGLVIGSEFFDIKDNQVDEDFFAPFEDYDSSPLVERKVYHLKNIQDLSDELFIKALNELQRKNK</sequence>
<dbReference type="PANTHER" id="PTHR37291:SF1">
    <property type="entry name" value="TYPE IV METHYL-DIRECTED RESTRICTION ENZYME ECOKMCRB SUBUNIT"/>
    <property type="match status" value="1"/>
</dbReference>
<dbReference type="EMBL" id="QOVN01000007">
    <property type="protein sequence ID" value="RXG27536.1"/>
    <property type="molecule type" value="Genomic_DNA"/>
</dbReference>
<keyword evidence="5" id="KW-1185">Reference proteome</keyword>
<dbReference type="STRING" id="573501.SAMN04487999_0518"/>
<dbReference type="InterPro" id="IPR027417">
    <property type="entry name" value="P-loop_NTPase"/>
</dbReference>
<dbReference type="Proteomes" id="UP000184240">
    <property type="component" value="Unassembled WGS sequence"/>
</dbReference>
<evidence type="ECO:0000259" key="1">
    <source>
        <dbReference type="Pfam" id="PF07728"/>
    </source>
</evidence>
<dbReference type="InterPro" id="IPR011704">
    <property type="entry name" value="ATPase_dyneun-rel_AAA"/>
</dbReference>
<dbReference type="AlphaFoldDB" id="A0A1M5U152"/>
<dbReference type="PANTHER" id="PTHR37291">
    <property type="entry name" value="5-METHYLCYTOSINE-SPECIFIC RESTRICTION ENZYME B"/>
    <property type="match status" value="1"/>
</dbReference>
<gene>
    <name evidence="2" type="ORF">DSM01_3055</name>
    <name evidence="3" type="ORF">SAMN04487999_0518</name>
</gene>
<reference evidence="2 5" key="3">
    <citation type="submission" date="2018-07" db="EMBL/GenBank/DDBJ databases">
        <title>Leeuwenhoekiella genomics.</title>
        <authorList>
            <person name="Tahon G."/>
            <person name="Willems A."/>
        </authorList>
    </citation>
    <scope>NUCLEOTIDE SEQUENCE [LARGE SCALE GENOMIC DNA]</scope>
    <source>
        <strain evidence="2 5">LMG 24856</strain>
    </source>
</reference>
<evidence type="ECO:0000313" key="2">
    <source>
        <dbReference type="EMBL" id="RXG27536.1"/>
    </source>
</evidence>
<feature type="domain" description="ATPase dynein-related AAA" evidence="1">
    <location>
        <begin position="603"/>
        <end position="713"/>
    </location>
</feature>